<evidence type="ECO:0000313" key="5">
    <source>
        <dbReference type="Proteomes" id="UP000594059"/>
    </source>
</evidence>
<sequence length="278" mass="29934">MGRLAGLRSAPAGRAVPRVLALHGWLDNAASFIPLHPYLPGIELVALDMPGHGASDHFPEAAEYTVVSTARSVFAAADALGWDAFSLLGHSLGGAVASLMAAAAPQRIQRLGTIEALGALSAEQGRHVESLREAFARPGGPRKPLRVFPDPATAVRARLQAGDIQPDAARLLVERGLVPVRGEGGPRGFSWRSDPRLTRPTAIRISEEQVRELLRAVECPVRVLYAEPAQVYFPEEQRRARFDCLRDAQLSTMPGGHHLHMEQPAEVAAVFADFFSAV</sequence>
<comment type="similarity">
    <text evidence="1">Belongs to the AB hydrolase superfamily.</text>
</comment>
<evidence type="ECO:0000313" key="4">
    <source>
        <dbReference type="EMBL" id="QOW20950.1"/>
    </source>
</evidence>
<feature type="domain" description="AB hydrolase-1" evidence="3">
    <location>
        <begin position="17"/>
        <end position="161"/>
    </location>
</feature>
<dbReference type="AlphaFoldDB" id="A0A7S6UIN1"/>
<dbReference type="PRINTS" id="PR00412">
    <property type="entry name" value="EPOXHYDRLASE"/>
</dbReference>
<dbReference type="Proteomes" id="UP000594059">
    <property type="component" value="Chromosome"/>
</dbReference>
<gene>
    <name evidence="4" type="ORF">INQ41_12385</name>
</gene>
<dbReference type="PRINTS" id="PR00111">
    <property type="entry name" value="ABHYDROLASE"/>
</dbReference>
<dbReference type="InterPro" id="IPR050266">
    <property type="entry name" value="AB_hydrolase_sf"/>
</dbReference>
<evidence type="ECO:0000256" key="2">
    <source>
        <dbReference type="ARBA" id="ARBA00022801"/>
    </source>
</evidence>
<evidence type="ECO:0000256" key="1">
    <source>
        <dbReference type="ARBA" id="ARBA00008645"/>
    </source>
</evidence>
<accession>A0A7S6UIN1</accession>
<dbReference type="InterPro" id="IPR000073">
    <property type="entry name" value="AB_hydrolase_1"/>
</dbReference>
<dbReference type="InterPro" id="IPR000639">
    <property type="entry name" value="Epox_hydrolase-like"/>
</dbReference>
<dbReference type="InterPro" id="IPR029058">
    <property type="entry name" value="AB_hydrolase_fold"/>
</dbReference>
<dbReference type="Gene3D" id="3.40.50.1820">
    <property type="entry name" value="alpha/beta hydrolase"/>
    <property type="match status" value="1"/>
</dbReference>
<organism evidence="4 5">
    <name type="scientific">Novilysobacter ciconiae</name>
    <dbReference type="NCBI Taxonomy" id="2781022"/>
    <lineage>
        <taxon>Bacteria</taxon>
        <taxon>Pseudomonadati</taxon>
        <taxon>Pseudomonadota</taxon>
        <taxon>Gammaproteobacteria</taxon>
        <taxon>Lysobacterales</taxon>
        <taxon>Lysobacteraceae</taxon>
        <taxon>Novilysobacter</taxon>
    </lineage>
</organism>
<dbReference type="PANTHER" id="PTHR43798">
    <property type="entry name" value="MONOACYLGLYCEROL LIPASE"/>
    <property type="match status" value="1"/>
</dbReference>
<dbReference type="Pfam" id="PF00561">
    <property type="entry name" value="Abhydrolase_1"/>
    <property type="match status" value="1"/>
</dbReference>
<dbReference type="GO" id="GO:0016787">
    <property type="term" value="F:hydrolase activity"/>
    <property type="evidence" value="ECO:0007669"/>
    <property type="project" value="UniProtKB-KW"/>
</dbReference>
<keyword evidence="5" id="KW-1185">Reference proteome</keyword>
<dbReference type="SUPFAM" id="SSF53474">
    <property type="entry name" value="alpha/beta-Hydrolases"/>
    <property type="match status" value="1"/>
</dbReference>
<protein>
    <submittedName>
        <fullName evidence="4">Alpha/beta hydrolase</fullName>
    </submittedName>
</protein>
<dbReference type="GO" id="GO:0016020">
    <property type="term" value="C:membrane"/>
    <property type="evidence" value="ECO:0007669"/>
    <property type="project" value="TreeGrafter"/>
</dbReference>
<evidence type="ECO:0000259" key="3">
    <source>
        <dbReference type="Pfam" id="PF00561"/>
    </source>
</evidence>
<dbReference type="PANTHER" id="PTHR43798:SF14">
    <property type="entry name" value="SERINE HYDROLASE-LIKE PROTEIN DDB_G0286239"/>
    <property type="match status" value="1"/>
</dbReference>
<keyword evidence="2 4" id="KW-0378">Hydrolase</keyword>
<dbReference type="EMBL" id="CP063656">
    <property type="protein sequence ID" value="QOW20950.1"/>
    <property type="molecule type" value="Genomic_DNA"/>
</dbReference>
<dbReference type="KEGG" id="lcic:INQ41_12385"/>
<reference evidence="4 5" key="1">
    <citation type="submission" date="2020-10" db="EMBL/GenBank/DDBJ databases">
        <title>complete genome sequencing of Lysobacter sp. H21R20.</title>
        <authorList>
            <person name="Bae J.-W."/>
            <person name="Lee S.-Y."/>
        </authorList>
    </citation>
    <scope>NUCLEOTIDE SEQUENCE [LARGE SCALE GENOMIC DNA]</scope>
    <source>
        <strain evidence="4 5">H21R20</strain>
    </source>
</reference>
<proteinExistence type="inferred from homology"/>
<name>A0A7S6UIN1_9GAMM</name>